<keyword evidence="1" id="KW-0805">Transcription regulation</keyword>
<dbReference type="PANTHER" id="PTHR38445">
    <property type="entry name" value="HTH-TYPE TRANSCRIPTIONAL REPRESSOR YTRA"/>
    <property type="match status" value="1"/>
</dbReference>
<accession>A0A1X4GXF6</accession>
<sequence length="135" mass="14943">MMKYQLRRSSGTPAYQQIIEQTEQALRLGILKPGDKLPTAREVVESAVVNGNTVLRAYQELQRRGLVESRTGLGTFVVGTLGSADRVDGSGLRQELEQWMTRAREHGLEREDVMALVVSVGDACFAERAPEGRAR</sequence>
<comment type="caution">
    <text evidence="4">The sequence shown here is derived from an EMBL/GenBank/DDBJ whole genome shotgun (WGS) entry which is preliminary data.</text>
</comment>
<gene>
    <name evidence="4" type="ORF">CQW44_33340</name>
</gene>
<dbReference type="EMBL" id="PDES01000017">
    <property type="protein sequence ID" value="RRQ80016.1"/>
    <property type="molecule type" value="Genomic_DNA"/>
</dbReference>
<dbReference type="eggNOG" id="COG1725">
    <property type="taxonomic scope" value="Bacteria"/>
</dbReference>
<dbReference type="SMART" id="SM00345">
    <property type="entry name" value="HTH_GNTR"/>
    <property type="match status" value="1"/>
</dbReference>
<dbReference type="Pfam" id="PF00392">
    <property type="entry name" value="GntR"/>
    <property type="match status" value="1"/>
</dbReference>
<evidence type="ECO:0000256" key="2">
    <source>
        <dbReference type="ARBA" id="ARBA00023125"/>
    </source>
</evidence>
<dbReference type="PANTHER" id="PTHR38445:SF7">
    <property type="entry name" value="GNTR-FAMILY TRANSCRIPTIONAL REGULATOR"/>
    <property type="match status" value="1"/>
</dbReference>
<keyword evidence="5" id="KW-1185">Reference proteome</keyword>
<name>A0A1X4GXF6_9ACTN</name>
<proteinExistence type="predicted"/>
<dbReference type="GO" id="GO:0003677">
    <property type="term" value="F:DNA binding"/>
    <property type="evidence" value="ECO:0007669"/>
    <property type="project" value="UniProtKB-KW"/>
</dbReference>
<keyword evidence="3" id="KW-0804">Transcription</keyword>
<dbReference type="InterPro" id="IPR036390">
    <property type="entry name" value="WH_DNA-bd_sf"/>
</dbReference>
<dbReference type="STRING" id="146922.BWZ23_31175"/>
<dbReference type="InterPro" id="IPR036388">
    <property type="entry name" value="WH-like_DNA-bd_sf"/>
</dbReference>
<keyword evidence="2" id="KW-0238">DNA-binding</keyword>
<evidence type="ECO:0000313" key="5">
    <source>
        <dbReference type="Proteomes" id="UP000276379"/>
    </source>
</evidence>
<dbReference type="InterPro" id="IPR000524">
    <property type="entry name" value="Tscrpt_reg_HTH_GntR"/>
</dbReference>
<evidence type="ECO:0000313" key="4">
    <source>
        <dbReference type="EMBL" id="RRQ80016.1"/>
    </source>
</evidence>
<reference evidence="4 5" key="1">
    <citation type="submission" date="2017-10" db="EMBL/GenBank/DDBJ databases">
        <title>Draft genome of actinobacteria isolated from guarana (Paullinia cupana (Mart.) Ducke.</title>
        <authorList>
            <person name="Siqueira K.A."/>
            <person name="Liotti R.G."/>
            <person name="Mendes T.A."/>
            <person name="Soares M.A."/>
        </authorList>
    </citation>
    <scope>NUCLEOTIDE SEQUENCE [LARGE SCALE GENOMIC DNA]</scope>
    <source>
        <strain evidence="4 5">199</strain>
    </source>
</reference>
<dbReference type="PROSITE" id="PS50949">
    <property type="entry name" value="HTH_GNTR"/>
    <property type="match status" value="1"/>
</dbReference>
<dbReference type="CDD" id="cd07377">
    <property type="entry name" value="WHTH_GntR"/>
    <property type="match status" value="1"/>
</dbReference>
<dbReference type="Proteomes" id="UP000276379">
    <property type="component" value="Unassembled WGS sequence"/>
</dbReference>
<evidence type="ECO:0000256" key="3">
    <source>
        <dbReference type="ARBA" id="ARBA00023163"/>
    </source>
</evidence>
<dbReference type="AlphaFoldDB" id="A0A1X4GXF6"/>
<dbReference type="Gene3D" id="1.10.10.10">
    <property type="entry name" value="Winged helix-like DNA-binding domain superfamily/Winged helix DNA-binding domain"/>
    <property type="match status" value="1"/>
</dbReference>
<evidence type="ECO:0000256" key="1">
    <source>
        <dbReference type="ARBA" id="ARBA00023015"/>
    </source>
</evidence>
<dbReference type="SUPFAM" id="SSF46785">
    <property type="entry name" value="Winged helix' DNA-binding domain"/>
    <property type="match status" value="1"/>
</dbReference>
<protein>
    <submittedName>
        <fullName evidence="4">GntR family transcriptional regulator</fullName>
    </submittedName>
</protein>
<dbReference type="GO" id="GO:0003700">
    <property type="term" value="F:DNA-binding transcription factor activity"/>
    <property type="evidence" value="ECO:0007669"/>
    <property type="project" value="InterPro"/>
</dbReference>
<organism evidence="4 5">
    <name type="scientific">Streptomyces griseofuscus</name>
    <dbReference type="NCBI Taxonomy" id="146922"/>
    <lineage>
        <taxon>Bacteria</taxon>
        <taxon>Bacillati</taxon>
        <taxon>Actinomycetota</taxon>
        <taxon>Actinomycetes</taxon>
        <taxon>Kitasatosporales</taxon>
        <taxon>Streptomycetaceae</taxon>
        <taxon>Streptomyces</taxon>
    </lineage>
</organism>